<sequence length="146" mass="16709">MPMNEIHDPAILIRTLAEFRYEMRRFYQFSEKAALDAGTHPRQYQLLLQVAAAPEGTNVTIAYLAERLGLKHNSTVELVDRSENEGLVGRYEDSADRRRTILRVTRKGHQLLSKLAGQHGRELNEAAPRLIQALERIRSHAHKEAE</sequence>
<dbReference type="Pfam" id="PF12802">
    <property type="entry name" value="MarR_2"/>
    <property type="match status" value="1"/>
</dbReference>
<protein>
    <submittedName>
        <fullName evidence="2">MarR family transcriptional regulator</fullName>
    </submittedName>
</protein>
<keyword evidence="3" id="KW-1185">Reference proteome</keyword>
<dbReference type="EMBL" id="CP093313">
    <property type="protein sequence ID" value="UWZ84810.1"/>
    <property type="molecule type" value="Genomic_DNA"/>
</dbReference>
<dbReference type="GO" id="GO:0006950">
    <property type="term" value="P:response to stress"/>
    <property type="evidence" value="ECO:0007669"/>
    <property type="project" value="TreeGrafter"/>
</dbReference>
<proteinExistence type="predicted"/>
<dbReference type="PROSITE" id="PS50995">
    <property type="entry name" value="HTH_MARR_2"/>
    <property type="match status" value="1"/>
</dbReference>
<organism evidence="2 3">
    <name type="scientific">Occallatibacter riparius</name>
    <dbReference type="NCBI Taxonomy" id="1002689"/>
    <lineage>
        <taxon>Bacteria</taxon>
        <taxon>Pseudomonadati</taxon>
        <taxon>Acidobacteriota</taxon>
        <taxon>Terriglobia</taxon>
        <taxon>Terriglobales</taxon>
        <taxon>Acidobacteriaceae</taxon>
        <taxon>Occallatibacter</taxon>
    </lineage>
</organism>
<dbReference type="AlphaFoldDB" id="A0A9J7BST1"/>
<dbReference type="GO" id="GO:0003700">
    <property type="term" value="F:DNA-binding transcription factor activity"/>
    <property type="evidence" value="ECO:0007669"/>
    <property type="project" value="InterPro"/>
</dbReference>
<dbReference type="InterPro" id="IPR039422">
    <property type="entry name" value="MarR/SlyA-like"/>
</dbReference>
<dbReference type="SMART" id="SM00347">
    <property type="entry name" value="HTH_MARR"/>
    <property type="match status" value="1"/>
</dbReference>
<accession>A0A9J7BST1</accession>
<feature type="domain" description="HTH marR-type" evidence="1">
    <location>
        <begin position="9"/>
        <end position="146"/>
    </location>
</feature>
<dbReference type="PANTHER" id="PTHR33164:SF43">
    <property type="entry name" value="HTH-TYPE TRANSCRIPTIONAL REPRESSOR YETL"/>
    <property type="match status" value="1"/>
</dbReference>
<reference evidence="2" key="1">
    <citation type="submission" date="2021-04" db="EMBL/GenBank/DDBJ databases">
        <title>Phylogenetic analysis of Acidobacteriaceae.</title>
        <authorList>
            <person name="Qiu L."/>
            <person name="Zhang Q."/>
        </authorList>
    </citation>
    <scope>NUCLEOTIDE SEQUENCE</scope>
    <source>
        <strain evidence="2">DSM 25168</strain>
    </source>
</reference>
<gene>
    <name evidence="2" type="ORF">MOP44_02470</name>
</gene>
<dbReference type="InterPro" id="IPR036390">
    <property type="entry name" value="WH_DNA-bd_sf"/>
</dbReference>
<evidence type="ECO:0000313" key="3">
    <source>
        <dbReference type="Proteomes" id="UP001059380"/>
    </source>
</evidence>
<evidence type="ECO:0000259" key="1">
    <source>
        <dbReference type="PROSITE" id="PS50995"/>
    </source>
</evidence>
<dbReference type="RefSeq" id="WP_260794316.1">
    <property type="nucleotide sequence ID" value="NZ_CP093313.1"/>
</dbReference>
<dbReference type="SUPFAM" id="SSF46785">
    <property type="entry name" value="Winged helix' DNA-binding domain"/>
    <property type="match status" value="1"/>
</dbReference>
<dbReference type="Gene3D" id="1.10.10.10">
    <property type="entry name" value="Winged helix-like DNA-binding domain superfamily/Winged helix DNA-binding domain"/>
    <property type="match status" value="1"/>
</dbReference>
<name>A0A9J7BST1_9BACT</name>
<dbReference type="InterPro" id="IPR000835">
    <property type="entry name" value="HTH_MarR-typ"/>
</dbReference>
<dbReference type="PANTHER" id="PTHR33164">
    <property type="entry name" value="TRANSCRIPTIONAL REGULATOR, MARR FAMILY"/>
    <property type="match status" value="1"/>
</dbReference>
<evidence type="ECO:0000313" key="2">
    <source>
        <dbReference type="EMBL" id="UWZ84810.1"/>
    </source>
</evidence>
<dbReference type="KEGG" id="orp:MOP44_02470"/>
<dbReference type="Proteomes" id="UP001059380">
    <property type="component" value="Chromosome"/>
</dbReference>
<dbReference type="InterPro" id="IPR036388">
    <property type="entry name" value="WH-like_DNA-bd_sf"/>
</dbReference>